<protein>
    <submittedName>
        <fullName evidence="2">Uncharacterized protein</fullName>
    </submittedName>
</protein>
<sequence length="77" mass="8100">MHAGGFLSSFYQSMPECSATMLTSPDGVPTPVIISYLAYDHDDLEPGFPRETGYVPGAASLTSTHVHDPGTAAAPME</sequence>
<name>A0A517KWF1_9PEZI</name>
<evidence type="ECO:0000256" key="1">
    <source>
        <dbReference type="SAM" id="MobiDB-lite"/>
    </source>
</evidence>
<dbReference type="Proteomes" id="UP000316270">
    <property type="component" value="Chromosome 1"/>
</dbReference>
<dbReference type="AlphaFoldDB" id="A0A517KWF1"/>
<keyword evidence="3" id="KW-1185">Reference proteome</keyword>
<accession>A0A517KWF1</accession>
<reference evidence="2 3" key="1">
    <citation type="submission" date="2019-07" db="EMBL/GenBank/DDBJ databases">
        <title>Finished genome of Venturia effusa.</title>
        <authorList>
            <person name="Young C.A."/>
            <person name="Cox M.P."/>
            <person name="Ganley A.R.D."/>
            <person name="David W.J."/>
        </authorList>
    </citation>
    <scope>NUCLEOTIDE SEQUENCE [LARGE SCALE GENOMIC DNA]</scope>
    <source>
        <strain evidence="3">albino</strain>
    </source>
</reference>
<organism evidence="2 3">
    <name type="scientific">Venturia effusa</name>
    <dbReference type="NCBI Taxonomy" id="50376"/>
    <lineage>
        <taxon>Eukaryota</taxon>
        <taxon>Fungi</taxon>
        <taxon>Dikarya</taxon>
        <taxon>Ascomycota</taxon>
        <taxon>Pezizomycotina</taxon>
        <taxon>Dothideomycetes</taxon>
        <taxon>Pleosporomycetidae</taxon>
        <taxon>Venturiales</taxon>
        <taxon>Venturiaceae</taxon>
        <taxon>Venturia</taxon>
    </lineage>
</organism>
<gene>
    <name evidence="2" type="ORF">FKW77_005578</name>
</gene>
<evidence type="ECO:0000313" key="2">
    <source>
        <dbReference type="EMBL" id="QDS67705.1"/>
    </source>
</evidence>
<dbReference type="EMBL" id="CP042185">
    <property type="protein sequence ID" value="QDS67705.1"/>
    <property type="molecule type" value="Genomic_DNA"/>
</dbReference>
<proteinExistence type="predicted"/>
<feature type="region of interest" description="Disordered" evidence="1">
    <location>
        <begin position="49"/>
        <end position="77"/>
    </location>
</feature>
<evidence type="ECO:0000313" key="3">
    <source>
        <dbReference type="Proteomes" id="UP000316270"/>
    </source>
</evidence>